<reference evidence="3" key="1">
    <citation type="submission" date="2021-02" db="EMBL/GenBank/DDBJ databases">
        <authorList>
            <person name="Dougan E. K."/>
            <person name="Rhodes N."/>
            <person name="Thang M."/>
            <person name="Chan C."/>
        </authorList>
    </citation>
    <scope>NUCLEOTIDE SEQUENCE</scope>
</reference>
<proteinExistence type="predicted"/>
<accession>A0A812H875</accession>
<evidence type="ECO:0000256" key="1">
    <source>
        <dbReference type="SAM" id="MobiDB-lite"/>
    </source>
</evidence>
<keyword evidence="2" id="KW-0732">Signal</keyword>
<feature type="chain" id="PRO_5032631040" description="Secreted protein" evidence="2">
    <location>
        <begin position="23"/>
        <end position="119"/>
    </location>
</feature>
<keyword evidence="4" id="KW-1185">Reference proteome</keyword>
<sequence length="119" mass="12819">MAMTRFVLFMLLGWYLVPHILAGKRGTSGTPHRNPNQQNLPMQRGTSSHGDAGQDASSSSGATNSRRAQSSGAQGTGNATTHPDLPWMVDKHAWTTRSLPMGLCSTDAARCRNPATIHY</sequence>
<evidence type="ECO:0000256" key="2">
    <source>
        <dbReference type="SAM" id="SignalP"/>
    </source>
</evidence>
<comment type="caution">
    <text evidence="3">The sequence shown here is derived from an EMBL/GenBank/DDBJ whole genome shotgun (WGS) entry which is preliminary data.</text>
</comment>
<organism evidence="3 4">
    <name type="scientific">Symbiodinium natans</name>
    <dbReference type="NCBI Taxonomy" id="878477"/>
    <lineage>
        <taxon>Eukaryota</taxon>
        <taxon>Sar</taxon>
        <taxon>Alveolata</taxon>
        <taxon>Dinophyceae</taxon>
        <taxon>Suessiales</taxon>
        <taxon>Symbiodiniaceae</taxon>
        <taxon>Symbiodinium</taxon>
    </lineage>
</organism>
<protein>
    <recommendedName>
        <fullName evidence="5">Secreted protein</fullName>
    </recommendedName>
</protein>
<name>A0A812H875_9DINO</name>
<dbReference type="Proteomes" id="UP000604046">
    <property type="component" value="Unassembled WGS sequence"/>
</dbReference>
<evidence type="ECO:0000313" key="3">
    <source>
        <dbReference type="EMBL" id="CAE6944552.1"/>
    </source>
</evidence>
<feature type="compositionally biased region" description="Low complexity" evidence="1">
    <location>
        <begin position="47"/>
        <end position="62"/>
    </location>
</feature>
<dbReference type="EMBL" id="CAJNDS010000073">
    <property type="protein sequence ID" value="CAE6944552.1"/>
    <property type="molecule type" value="Genomic_DNA"/>
</dbReference>
<feature type="signal peptide" evidence="2">
    <location>
        <begin position="1"/>
        <end position="22"/>
    </location>
</feature>
<feature type="compositionally biased region" description="Polar residues" evidence="1">
    <location>
        <begin position="27"/>
        <end position="46"/>
    </location>
</feature>
<gene>
    <name evidence="3" type="ORF">SNAT2548_LOCUS1345</name>
</gene>
<evidence type="ECO:0000313" key="4">
    <source>
        <dbReference type="Proteomes" id="UP000604046"/>
    </source>
</evidence>
<evidence type="ECO:0008006" key="5">
    <source>
        <dbReference type="Google" id="ProtNLM"/>
    </source>
</evidence>
<dbReference type="AlphaFoldDB" id="A0A812H875"/>
<feature type="compositionally biased region" description="Polar residues" evidence="1">
    <location>
        <begin position="63"/>
        <end position="81"/>
    </location>
</feature>
<feature type="region of interest" description="Disordered" evidence="1">
    <location>
        <begin position="24"/>
        <end position="86"/>
    </location>
</feature>